<dbReference type="AlphaFoldDB" id="A0A813IWN3"/>
<keyword evidence="2" id="KW-0472">Membrane</keyword>
<comment type="caution">
    <text evidence="5">The sequence shown here is derived from an EMBL/GenBank/DDBJ whole genome shotgun (WGS) entry which is preliminary data.</text>
</comment>
<dbReference type="EMBL" id="CAJNNV010033228">
    <property type="protein sequence ID" value="CAE8642932.1"/>
    <property type="molecule type" value="Genomic_DNA"/>
</dbReference>
<dbReference type="Proteomes" id="UP000654075">
    <property type="component" value="Unassembled WGS sequence"/>
</dbReference>
<evidence type="ECO:0000313" key="5">
    <source>
        <dbReference type="EMBL" id="CAE8656650.1"/>
    </source>
</evidence>
<keyword evidence="7" id="KW-1185">Reference proteome</keyword>
<dbReference type="Proteomes" id="UP000626109">
    <property type="component" value="Unassembled WGS sequence"/>
</dbReference>
<dbReference type="EMBL" id="CAJNNW010014487">
    <property type="protein sequence ID" value="CAE8656650.1"/>
    <property type="molecule type" value="Genomic_DNA"/>
</dbReference>
<evidence type="ECO:0000256" key="1">
    <source>
        <dbReference type="SAM" id="MobiDB-lite"/>
    </source>
</evidence>
<feature type="signal peptide" evidence="3">
    <location>
        <begin position="1"/>
        <end position="24"/>
    </location>
</feature>
<accession>A0A813IWN3</accession>
<protein>
    <submittedName>
        <fullName evidence="5">Uncharacterized protein</fullName>
    </submittedName>
</protein>
<evidence type="ECO:0000256" key="3">
    <source>
        <dbReference type="SAM" id="SignalP"/>
    </source>
</evidence>
<gene>
    <name evidence="4" type="ORF">PGLA1383_LOCUS57325</name>
    <name evidence="5" type="ORF">PGLA2088_LOCUS12308</name>
</gene>
<reference evidence="5" key="1">
    <citation type="submission" date="2021-02" db="EMBL/GenBank/DDBJ databases">
        <authorList>
            <person name="Dougan E. K."/>
            <person name="Rhodes N."/>
            <person name="Thang M."/>
            <person name="Chan C."/>
        </authorList>
    </citation>
    <scope>NUCLEOTIDE SEQUENCE</scope>
</reference>
<keyword evidence="2" id="KW-0812">Transmembrane</keyword>
<feature type="region of interest" description="Disordered" evidence="1">
    <location>
        <begin position="127"/>
        <end position="152"/>
    </location>
</feature>
<name>A0A813IWN3_POLGL</name>
<feature type="chain" id="PRO_5036408924" evidence="3">
    <location>
        <begin position="25"/>
        <end position="203"/>
    </location>
</feature>
<proteinExistence type="predicted"/>
<evidence type="ECO:0000313" key="7">
    <source>
        <dbReference type="Proteomes" id="UP000654075"/>
    </source>
</evidence>
<feature type="compositionally biased region" description="Basic residues" evidence="1">
    <location>
        <begin position="129"/>
        <end position="142"/>
    </location>
</feature>
<keyword evidence="3" id="KW-0732">Signal</keyword>
<evidence type="ECO:0000313" key="4">
    <source>
        <dbReference type="EMBL" id="CAE8642932.1"/>
    </source>
</evidence>
<keyword evidence="2" id="KW-1133">Transmembrane helix</keyword>
<organism evidence="5 6">
    <name type="scientific">Polarella glacialis</name>
    <name type="common">Dinoflagellate</name>
    <dbReference type="NCBI Taxonomy" id="89957"/>
    <lineage>
        <taxon>Eukaryota</taxon>
        <taxon>Sar</taxon>
        <taxon>Alveolata</taxon>
        <taxon>Dinophyceae</taxon>
        <taxon>Suessiales</taxon>
        <taxon>Suessiaceae</taxon>
        <taxon>Polarella</taxon>
    </lineage>
</organism>
<feature type="transmembrane region" description="Helical" evidence="2">
    <location>
        <begin position="75"/>
        <end position="96"/>
    </location>
</feature>
<sequence>MNGRAALKVSLVLLGAAVVAQVRGLPRQLAVVGQVGVTGSPLLRPREPVLVLNLPGAIGSDLLTLKWSTSPRLSAFSFVIVTVLFVSVVLVSTIGGEISAISSKSRLLRTGEGAPCLLLAPFSKDGRAERKHRRSSRIRRSRNGRERPRGGKRLRRNCCCCCCYHCCCYYRCCCCCCCCCQRWPAGRGGRLRATCPESEPGRT</sequence>
<evidence type="ECO:0000256" key="2">
    <source>
        <dbReference type="SAM" id="Phobius"/>
    </source>
</evidence>
<evidence type="ECO:0000313" key="6">
    <source>
        <dbReference type="Proteomes" id="UP000626109"/>
    </source>
</evidence>